<feature type="transmembrane region" description="Helical" evidence="6">
    <location>
        <begin position="369"/>
        <end position="388"/>
    </location>
</feature>
<evidence type="ECO:0000256" key="6">
    <source>
        <dbReference type="SAM" id="Phobius"/>
    </source>
</evidence>
<feature type="transmembrane region" description="Helical" evidence="6">
    <location>
        <begin position="310"/>
        <end position="332"/>
    </location>
</feature>
<feature type="transmembrane region" description="Helical" evidence="6">
    <location>
        <begin position="202"/>
        <end position="220"/>
    </location>
</feature>
<keyword evidence="4 6" id="KW-1133">Transmembrane helix</keyword>
<evidence type="ECO:0000256" key="1">
    <source>
        <dbReference type="ARBA" id="ARBA00004141"/>
    </source>
</evidence>
<dbReference type="GeneID" id="105847992"/>
<dbReference type="InterPro" id="IPR051717">
    <property type="entry name" value="MFS_MFSD6"/>
</dbReference>
<reference evidence="9" key="1">
    <citation type="submission" date="2025-08" db="UniProtKB">
        <authorList>
            <consortium name="RefSeq"/>
        </authorList>
    </citation>
    <scope>IDENTIFICATION</scope>
</reference>
<proteinExistence type="inferred from homology"/>
<feature type="transmembrane region" description="Helical" evidence="6">
    <location>
        <begin position="232"/>
        <end position="253"/>
    </location>
</feature>
<evidence type="ECO:0000256" key="5">
    <source>
        <dbReference type="ARBA" id="ARBA00023136"/>
    </source>
</evidence>
<dbReference type="Proteomes" id="UP001652625">
    <property type="component" value="Chromosome 04"/>
</dbReference>
<feature type="domain" description="Major facilitator superfamily associated" evidence="7">
    <location>
        <begin position="40"/>
        <end position="439"/>
    </location>
</feature>
<feature type="transmembrane region" description="Helical" evidence="6">
    <location>
        <begin position="400"/>
        <end position="420"/>
    </location>
</feature>
<dbReference type="PANTHER" id="PTHR16172:SF41">
    <property type="entry name" value="MAJOR FACILITATOR SUPERFAMILY DOMAIN-CONTAINING PROTEIN 6-LIKE"/>
    <property type="match status" value="1"/>
</dbReference>
<keyword evidence="3 6" id="KW-0812">Transmembrane</keyword>
<feature type="transmembrane region" description="Helical" evidence="6">
    <location>
        <begin position="432"/>
        <end position="457"/>
    </location>
</feature>
<feature type="transmembrane region" description="Helical" evidence="6">
    <location>
        <begin position="43"/>
        <end position="63"/>
    </location>
</feature>
<dbReference type="RefSeq" id="XP_065650947.1">
    <property type="nucleotide sequence ID" value="XM_065794875.1"/>
</dbReference>
<evidence type="ECO:0000313" key="9">
    <source>
        <dbReference type="RefSeq" id="XP_065650947.1"/>
    </source>
</evidence>
<dbReference type="PANTHER" id="PTHR16172">
    <property type="entry name" value="MAJOR FACILITATOR SUPERFAMILY DOMAIN-CONTAINING PROTEIN 6-LIKE"/>
    <property type="match status" value="1"/>
</dbReference>
<gene>
    <name evidence="9" type="primary">LOC105847992</name>
</gene>
<keyword evidence="5 6" id="KW-0472">Membrane</keyword>
<evidence type="ECO:0000256" key="3">
    <source>
        <dbReference type="ARBA" id="ARBA00022692"/>
    </source>
</evidence>
<evidence type="ECO:0000256" key="4">
    <source>
        <dbReference type="ARBA" id="ARBA00022989"/>
    </source>
</evidence>
<comment type="subcellular location">
    <subcellularLocation>
        <location evidence="1">Membrane</location>
        <topology evidence="1">Multi-pass membrane protein</topology>
    </subcellularLocation>
</comment>
<sequence length="474" mass="52728">MAEKVLLESYEKNLNSTEDTTCQNISKEIKWYTIDKDMITAKLAYLFLGAERSSVLPYIAVFLTSVGLTIEDTGTVLSLSYVGIMVGSLFWGIMADKTRSYKTILVVLFVSYGAINLAIPLISAKVGWKKLNKCPLETNKTYNSTLPEEPLGHVSSTQLTLIMSLLFFSSSFFGGSIFTMVDAAVIQKCKISKRKANFSKQLLFIAIGFGSAATISGKVLEIFPKAKVSCYFAVYVVSAVFLFCGCISSLYMYKGVQMPPKQVKENIRKDLWKILKKIDVIFFLSTVLINGIMYSIYLNYFFLFLKQLNSANIIIGLTVATGSFSGIIALFFTSWIIKVLYGTFHTMLFSTVLMSCRFLAFTYLRNSLLVIPLQLILHGCSMSLFLSVKTEHLKIISPKNILSTMLGMTSSIFFGISMIVGSKIGGSLYETYGARTLFLCTSAFGFLWSIILGTFLISNKYRAKKKLATATLCK</sequence>
<evidence type="ECO:0000256" key="2">
    <source>
        <dbReference type="ARBA" id="ARBA00005241"/>
    </source>
</evidence>
<comment type="similarity">
    <text evidence="2">Belongs to the major facilitator superfamily. MFSD6 family.</text>
</comment>
<feature type="transmembrane region" description="Helical" evidence="6">
    <location>
        <begin position="105"/>
        <end position="123"/>
    </location>
</feature>
<feature type="transmembrane region" description="Helical" evidence="6">
    <location>
        <begin position="274"/>
        <end position="298"/>
    </location>
</feature>
<feature type="transmembrane region" description="Helical" evidence="6">
    <location>
        <begin position="75"/>
        <end position="93"/>
    </location>
</feature>
<dbReference type="InterPro" id="IPR024989">
    <property type="entry name" value="MFS_assoc_dom"/>
</dbReference>
<protein>
    <submittedName>
        <fullName evidence="9">Major facilitator superfamily domain-containing protein 6 isoform X2</fullName>
    </submittedName>
</protein>
<dbReference type="Gene3D" id="1.20.1250.20">
    <property type="entry name" value="MFS general substrate transporter like domains"/>
    <property type="match status" value="2"/>
</dbReference>
<dbReference type="Pfam" id="PF12832">
    <property type="entry name" value="MFS_1_like"/>
    <property type="match status" value="1"/>
</dbReference>
<accession>A0ABM4BP92</accession>
<dbReference type="SUPFAM" id="SSF103473">
    <property type="entry name" value="MFS general substrate transporter"/>
    <property type="match status" value="1"/>
</dbReference>
<feature type="transmembrane region" description="Helical" evidence="6">
    <location>
        <begin position="159"/>
        <end position="181"/>
    </location>
</feature>
<evidence type="ECO:0000259" key="7">
    <source>
        <dbReference type="Pfam" id="PF12832"/>
    </source>
</evidence>
<name>A0ABM4BP92_HYDVU</name>
<evidence type="ECO:0000313" key="8">
    <source>
        <dbReference type="Proteomes" id="UP001652625"/>
    </source>
</evidence>
<organism evidence="8 9">
    <name type="scientific">Hydra vulgaris</name>
    <name type="common">Hydra</name>
    <name type="synonym">Hydra attenuata</name>
    <dbReference type="NCBI Taxonomy" id="6087"/>
    <lineage>
        <taxon>Eukaryota</taxon>
        <taxon>Metazoa</taxon>
        <taxon>Cnidaria</taxon>
        <taxon>Hydrozoa</taxon>
        <taxon>Hydroidolina</taxon>
        <taxon>Anthoathecata</taxon>
        <taxon>Aplanulata</taxon>
        <taxon>Hydridae</taxon>
        <taxon>Hydra</taxon>
    </lineage>
</organism>
<feature type="transmembrane region" description="Helical" evidence="6">
    <location>
        <begin position="339"/>
        <end position="363"/>
    </location>
</feature>
<keyword evidence="8" id="KW-1185">Reference proteome</keyword>
<dbReference type="InterPro" id="IPR036259">
    <property type="entry name" value="MFS_trans_sf"/>
</dbReference>